<reference evidence="1 2" key="1">
    <citation type="submission" date="2018-11" db="EMBL/GenBank/DDBJ databases">
        <authorList>
            <consortium name="Pathogen Informatics"/>
        </authorList>
    </citation>
    <scope>NUCLEOTIDE SEQUENCE [LARGE SCALE GENOMIC DNA]</scope>
</reference>
<dbReference type="Proteomes" id="UP000270924">
    <property type="component" value="Unassembled WGS sequence"/>
</dbReference>
<organism evidence="1 2">
    <name type="scientific">Wuchereria bancrofti</name>
    <dbReference type="NCBI Taxonomy" id="6293"/>
    <lineage>
        <taxon>Eukaryota</taxon>
        <taxon>Metazoa</taxon>
        <taxon>Ecdysozoa</taxon>
        <taxon>Nematoda</taxon>
        <taxon>Chromadorea</taxon>
        <taxon>Rhabditida</taxon>
        <taxon>Spirurina</taxon>
        <taxon>Spiruromorpha</taxon>
        <taxon>Filarioidea</taxon>
        <taxon>Onchocercidae</taxon>
        <taxon>Wuchereria</taxon>
    </lineage>
</organism>
<dbReference type="OrthoDB" id="10483635at2759"/>
<dbReference type="InParanoid" id="A0A3P7FES2"/>
<gene>
    <name evidence="1" type="ORF">WBA_LOCUS1341</name>
</gene>
<dbReference type="EMBL" id="UYWW01000273">
    <property type="protein sequence ID" value="VDM07955.1"/>
    <property type="molecule type" value="Genomic_DNA"/>
</dbReference>
<protein>
    <submittedName>
        <fullName evidence="1">Uncharacterized protein</fullName>
    </submittedName>
</protein>
<evidence type="ECO:0000313" key="1">
    <source>
        <dbReference type="EMBL" id="VDM07955.1"/>
    </source>
</evidence>
<sequence length="459" mass="50465">MKKISPRVDRSYLTPIALRHNTLSSCKETGTSSTYDIGSGDISSGNSSERLCTAPTKYYHNNVTTSITIPYNITHSKQSSAVVLQNAQKETNKVAVGVVTFKQKKHLIRGSHPFVMTQPTDCSQSACLSQNLLPPIHETLTSFRQPSSLLNDMMLPGSHRHHLQNQMTSTDVERSLDNFERSQQHVTAQPSGTSKNTTVMQDVCSGGSSDADNSDTIYTQQQITAMDADCMYNRRQQLAAVEQPNTMNAYHQDLTAELIPVTTIASNNDRSDEQHYYTATTGSRPQQHFIHNNYTPSEHCDLLNMQEVMLTFQMDISGCIRGSLIDVAVVGVNNWAVVGVDNCWNVGSEELSVIVSILRTQQHQMLTNTRNAATLAEKLPGLQRQTCQFINATETDHSSGAGPYMVVNQQQSIGTCDYLNTSLSNGGSNIDSVIPCSKGTDIDEDGTKPQRYTPACGML</sequence>
<keyword evidence="2" id="KW-1185">Reference proteome</keyword>
<evidence type="ECO:0000313" key="2">
    <source>
        <dbReference type="Proteomes" id="UP000270924"/>
    </source>
</evidence>
<proteinExistence type="predicted"/>
<accession>A0A3P7FES2</accession>
<dbReference type="AlphaFoldDB" id="A0A3P7FES2"/>
<name>A0A3P7FES2_WUCBA</name>